<reference evidence="12 13" key="1">
    <citation type="journal article" date="2019" name="Int. J. Syst. Evol. Microbiol.">
        <title>The Global Catalogue of Microorganisms (GCM) 10K type strain sequencing project: providing services to taxonomists for standard genome sequencing and annotation.</title>
        <authorList>
            <consortium name="The Broad Institute Genomics Platform"/>
            <consortium name="The Broad Institute Genome Sequencing Center for Infectious Disease"/>
            <person name="Wu L."/>
            <person name="Ma J."/>
        </authorList>
    </citation>
    <scope>NUCLEOTIDE SEQUENCE [LARGE SCALE GENOMIC DNA]</scope>
    <source>
        <strain evidence="12 13">CGMCC 1.10387</strain>
    </source>
</reference>
<dbReference type="Gene3D" id="3.30.310.50">
    <property type="entry name" value="Alpha-D-phosphohexomutase, C-terminal domain"/>
    <property type="match status" value="1"/>
</dbReference>
<evidence type="ECO:0000313" key="13">
    <source>
        <dbReference type="Proteomes" id="UP001597092"/>
    </source>
</evidence>
<evidence type="ECO:0000256" key="1">
    <source>
        <dbReference type="ARBA" id="ARBA00001946"/>
    </source>
</evidence>
<sequence length="455" mass="48039">MRLFGSSGTRGVVGDGLTPEFVLRIAKAAGTVWETDRAVVARDARTTGEMLSNAATSGLESVGVDVDRLGPTPTPSAVRYAGETARPAIVITASHNPPEYNGVKLVGADGVELGVADLEEIESHVLEDRFSTAAWDAVGESRRIESANREYVADLLDAVDRESIAAADLTVALDPGHGPGALTSPEFFRELGCEVVTVNANADGHFPGRPSEPVESNLRDLESLVRAADADVGIAHDGDADRAVFVDERGEFVAGEASLAALAAAELDAGDTAVAAVNVSQRLVDVCDDAGATLELTPIGATNIITRIRDLHAAGERVPIAGEGNGGIFYPEYRLVRDGAYVGAKFLELVAERPASAVVAPYTDYENVRINLAYDSEAELDAMLDAARDFAESVDADPNTIDGYRLDYGDAWVLVRPSGTEPKVRVYAEAGDAERASDLAEQAADRLRDALAELY</sequence>
<dbReference type="Pfam" id="PF02880">
    <property type="entry name" value="PGM_PMM_III"/>
    <property type="match status" value="1"/>
</dbReference>
<keyword evidence="6 12" id="KW-0413">Isomerase</keyword>
<comment type="similarity">
    <text evidence="2 7">Belongs to the phosphohexose mutase family.</text>
</comment>
<protein>
    <submittedName>
        <fullName evidence="12">Phosphoglucosamine mutase</fullName>
        <ecNumber evidence="12">5.4.2.10</ecNumber>
    </submittedName>
</protein>
<dbReference type="PANTHER" id="PTHR42946">
    <property type="entry name" value="PHOSPHOHEXOSE MUTASE"/>
    <property type="match status" value="1"/>
</dbReference>
<evidence type="ECO:0000256" key="4">
    <source>
        <dbReference type="ARBA" id="ARBA00022723"/>
    </source>
</evidence>
<dbReference type="InterPro" id="IPR005845">
    <property type="entry name" value="A-D-PHexomutase_a/b/a-II"/>
</dbReference>
<feature type="domain" description="Alpha-D-phosphohexomutase alpha/beta/alpha" evidence="11">
    <location>
        <begin position="260"/>
        <end position="359"/>
    </location>
</feature>
<dbReference type="InterPro" id="IPR036900">
    <property type="entry name" value="A-D-PHexomutase_C_sf"/>
</dbReference>
<gene>
    <name evidence="12" type="primary">glmM</name>
    <name evidence="12" type="ORF">ACFSAS_06970</name>
</gene>
<keyword evidence="5 7" id="KW-0460">Magnesium</keyword>
<keyword evidence="3" id="KW-0597">Phosphoprotein</keyword>
<feature type="domain" description="Alpha-D-phosphohexomutase C-terminal" evidence="8">
    <location>
        <begin position="371"/>
        <end position="445"/>
    </location>
</feature>
<dbReference type="SUPFAM" id="SSF53738">
    <property type="entry name" value="Phosphoglucomutase, first 3 domains"/>
    <property type="match status" value="3"/>
</dbReference>
<evidence type="ECO:0000256" key="2">
    <source>
        <dbReference type="ARBA" id="ARBA00010231"/>
    </source>
</evidence>
<dbReference type="InterPro" id="IPR050060">
    <property type="entry name" value="Phosphoglucosamine_mutase"/>
</dbReference>
<dbReference type="NCBIfam" id="TIGR03990">
    <property type="entry name" value="Arch_GlmM"/>
    <property type="match status" value="1"/>
</dbReference>
<organism evidence="12 13">
    <name type="scientific">Halobellus litoreus</name>
    <dbReference type="NCBI Taxonomy" id="755310"/>
    <lineage>
        <taxon>Archaea</taxon>
        <taxon>Methanobacteriati</taxon>
        <taxon>Methanobacteriota</taxon>
        <taxon>Stenosarchaea group</taxon>
        <taxon>Halobacteria</taxon>
        <taxon>Halobacteriales</taxon>
        <taxon>Haloferacaceae</taxon>
        <taxon>Halobellus</taxon>
    </lineage>
</organism>
<dbReference type="CDD" id="cd03087">
    <property type="entry name" value="PGM_like1"/>
    <property type="match status" value="1"/>
</dbReference>
<dbReference type="RefSeq" id="WP_256306644.1">
    <property type="nucleotide sequence ID" value="NZ_JANHAW010000001.1"/>
</dbReference>
<keyword evidence="13" id="KW-1185">Reference proteome</keyword>
<evidence type="ECO:0000259" key="11">
    <source>
        <dbReference type="Pfam" id="PF02880"/>
    </source>
</evidence>
<feature type="domain" description="Alpha-D-phosphohexomutase alpha/beta/alpha" evidence="10">
    <location>
        <begin position="150"/>
        <end position="250"/>
    </location>
</feature>
<dbReference type="GO" id="GO:0008966">
    <property type="term" value="F:phosphoglucosamine mutase activity"/>
    <property type="evidence" value="ECO:0007669"/>
    <property type="project" value="UniProtKB-EC"/>
</dbReference>
<evidence type="ECO:0000313" key="12">
    <source>
        <dbReference type="EMBL" id="MFD1685354.1"/>
    </source>
</evidence>
<accession>A0ABD6DT36</accession>
<dbReference type="InterPro" id="IPR005846">
    <property type="entry name" value="A-D-PHexomutase_a/b/a-III"/>
</dbReference>
<dbReference type="GO" id="GO:0046872">
    <property type="term" value="F:metal ion binding"/>
    <property type="evidence" value="ECO:0007669"/>
    <property type="project" value="UniProtKB-KW"/>
</dbReference>
<dbReference type="InterPro" id="IPR005843">
    <property type="entry name" value="A-D-PHexomutase_C"/>
</dbReference>
<dbReference type="EC" id="5.4.2.10" evidence="12"/>
<keyword evidence="4 7" id="KW-0479">Metal-binding</keyword>
<dbReference type="PROSITE" id="PS00710">
    <property type="entry name" value="PGM_PMM"/>
    <property type="match status" value="1"/>
</dbReference>
<dbReference type="Pfam" id="PF02878">
    <property type="entry name" value="PGM_PMM_I"/>
    <property type="match status" value="1"/>
</dbReference>
<dbReference type="InterPro" id="IPR005844">
    <property type="entry name" value="A-D-PHexomutase_a/b/a-I"/>
</dbReference>
<comment type="cofactor">
    <cofactor evidence="1">
        <name>Mg(2+)</name>
        <dbReference type="ChEBI" id="CHEBI:18420"/>
    </cofactor>
</comment>
<dbReference type="AlphaFoldDB" id="A0ABD6DT36"/>
<dbReference type="InterPro" id="IPR016066">
    <property type="entry name" value="A-D-PHexomutase_CS"/>
</dbReference>
<evidence type="ECO:0000259" key="8">
    <source>
        <dbReference type="Pfam" id="PF00408"/>
    </source>
</evidence>
<evidence type="ECO:0000256" key="6">
    <source>
        <dbReference type="ARBA" id="ARBA00023235"/>
    </source>
</evidence>
<proteinExistence type="inferred from homology"/>
<dbReference type="EMBL" id="JBHUDP010000002">
    <property type="protein sequence ID" value="MFD1685354.1"/>
    <property type="molecule type" value="Genomic_DNA"/>
</dbReference>
<dbReference type="PRINTS" id="PR00509">
    <property type="entry name" value="PGMPMM"/>
</dbReference>
<evidence type="ECO:0000256" key="5">
    <source>
        <dbReference type="ARBA" id="ARBA00022842"/>
    </source>
</evidence>
<dbReference type="PANTHER" id="PTHR42946:SF1">
    <property type="entry name" value="PHOSPHOGLUCOMUTASE (ALPHA-D-GLUCOSE-1,6-BISPHOSPHATE-DEPENDENT)"/>
    <property type="match status" value="1"/>
</dbReference>
<evidence type="ECO:0000259" key="10">
    <source>
        <dbReference type="Pfam" id="PF02879"/>
    </source>
</evidence>
<dbReference type="InterPro" id="IPR016055">
    <property type="entry name" value="A-D-PHexomutase_a/b/a-I/II/III"/>
</dbReference>
<dbReference type="Gene3D" id="3.40.120.10">
    <property type="entry name" value="Alpha-D-Glucose-1,6-Bisphosphate, subunit A, domain 3"/>
    <property type="match status" value="3"/>
</dbReference>
<feature type="domain" description="Alpha-D-phosphohexomutase alpha/beta/alpha" evidence="9">
    <location>
        <begin position="2"/>
        <end position="129"/>
    </location>
</feature>
<dbReference type="InterPro" id="IPR005841">
    <property type="entry name" value="Alpha-D-phosphohexomutase_SF"/>
</dbReference>
<comment type="caution">
    <text evidence="12">The sequence shown here is derived from an EMBL/GenBank/DDBJ whole genome shotgun (WGS) entry which is preliminary data.</text>
</comment>
<dbReference type="Pfam" id="PF02879">
    <property type="entry name" value="PGM_PMM_II"/>
    <property type="match status" value="1"/>
</dbReference>
<dbReference type="InterPro" id="IPR024086">
    <property type="entry name" value="GlmM_arc-type"/>
</dbReference>
<dbReference type="Pfam" id="PF00408">
    <property type="entry name" value="PGM_PMM_IV"/>
    <property type="match status" value="1"/>
</dbReference>
<evidence type="ECO:0000259" key="9">
    <source>
        <dbReference type="Pfam" id="PF02878"/>
    </source>
</evidence>
<evidence type="ECO:0000256" key="3">
    <source>
        <dbReference type="ARBA" id="ARBA00022553"/>
    </source>
</evidence>
<name>A0ABD6DT36_9EURY</name>
<dbReference type="Proteomes" id="UP001597092">
    <property type="component" value="Unassembled WGS sequence"/>
</dbReference>
<evidence type="ECO:0000256" key="7">
    <source>
        <dbReference type="RuleBase" id="RU004326"/>
    </source>
</evidence>
<dbReference type="SUPFAM" id="SSF55957">
    <property type="entry name" value="Phosphoglucomutase, C-terminal domain"/>
    <property type="match status" value="1"/>
</dbReference>